<feature type="domain" description="Fungal-type protein kinase" evidence="2">
    <location>
        <begin position="170"/>
        <end position="587"/>
    </location>
</feature>
<comment type="caution">
    <text evidence="3">The sequence shown here is derived from an EMBL/GenBank/DDBJ whole genome shotgun (WGS) entry which is preliminary data.</text>
</comment>
<feature type="region of interest" description="Disordered" evidence="1">
    <location>
        <begin position="422"/>
        <end position="452"/>
    </location>
</feature>
<evidence type="ECO:0000313" key="4">
    <source>
        <dbReference type="Proteomes" id="UP000029665"/>
    </source>
</evidence>
<dbReference type="Proteomes" id="UP000029665">
    <property type="component" value="Unassembled WGS sequence"/>
</dbReference>
<evidence type="ECO:0000313" key="3">
    <source>
        <dbReference type="EMBL" id="CDO74433.1"/>
    </source>
</evidence>
<dbReference type="InterPro" id="IPR011009">
    <property type="entry name" value="Kinase-like_dom_sf"/>
</dbReference>
<accession>A0A060SPR8</accession>
<evidence type="ECO:0000259" key="2">
    <source>
        <dbReference type="Pfam" id="PF17667"/>
    </source>
</evidence>
<proteinExistence type="predicted"/>
<dbReference type="AlphaFoldDB" id="A0A060SPR8"/>
<dbReference type="HOGENOM" id="CLU_006410_3_1_1"/>
<dbReference type="PROSITE" id="PS00109">
    <property type="entry name" value="PROTEIN_KINASE_TYR"/>
    <property type="match status" value="1"/>
</dbReference>
<keyword evidence="4" id="KW-1185">Reference proteome</keyword>
<organism evidence="3 4">
    <name type="scientific">Pycnoporus cinnabarinus</name>
    <name type="common">Cinnabar-red polypore</name>
    <name type="synonym">Trametes cinnabarina</name>
    <dbReference type="NCBI Taxonomy" id="5643"/>
    <lineage>
        <taxon>Eukaryota</taxon>
        <taxon>Fungi</taxon>
        <taxon>Dikarya</taxon>
        <taxon>Basidiomycota</taxon>
        <taxon>Agaricomycotina</taxon>
        <taxon>Agaricomycetes</taxon>
        <taxon>Polyporales</taxon>
        <taxon>Polyporaceae</taxon>
        <taxon>Trametes</taxon>
    </lineage>
</organism>
<dbReference type="PANTHER" id="PTHR38248:SF2">
    <property type="entry name" value="FUNK1 11"/>
    <property type="match status" value="1"/>
</dbReference>
<feature type="compositionally biased region" description="Acidic residues" evidence="1">
    <location>
        <begin position="706"/>
        <end position="715"/>
    </location>
</feature>
<feature type="region of interest" description="Disordered" evidence="1">
    <location>
        <begin position="699"/>
        <end position="719"/>
    </location>
</feature>
<feature type="compositionally biased region" description="Acidic residues" evidence="1">
    <location>
        <begin position="433"/>
        <end position="442"/>
    </location>
</feature>
<dbReference type="Gene3D" id="1.10.510.10">
    <property type="entry name" value="Transferase(Phosphotransferase) domain 1"/>
    <property type="match status" value="1"/>
</dbReference>
<dbReference type="InterPro" id="IPR008266">
    <property type="entry name" value="Tyr_kinase_AS"/>
</dbReference>
<reference evidence="3" key="1">
    <citation type="submission" date="2014-01" db="EMBL/GenBank/DDBJ databases">
        <title>The genome of the white-rot fungus Pycnoporus cinnabarinus: a basidiomycete model with a versatile arsenal for lignocellulosic biomass breakdown.</title>
        <authorList>
            <person name="Levasseur A."/>
            <person name="Lomascolo A."/>
            <person name="Ruiz-Duenas F.J."/>
            <person name="Uzan E."/>
            <person name="Piumi F."/>
            <person name="Kues U."/>
            <person name="Ram A.F.J."/>
            <person name="Murat C."/>
            <person name="Haon M."/>
            <person name="Benoit I."/>
            <person name="Arfi Y."/>
            <person name="Chevret D."/>
            <person name="Drula E."/>
            <person name="Kwon M.J."/>
            <person name="Gouret P."/>
            <person name="Lesage-Meessen L."/>
            <person name="Lombard V."/>
            <person name="Mariette J."/>
            <person name="Noirot C."/>
            <person name="Park J."/>
            <person name="Patyshakuliyeva A."/>
            <person name="Wieneger R.A.B."/>
            <person name="Wosten H.A.B."/>
            <person name="Martin F."/>
            <person name="Coutinho P.M."/>
            <person name="de Vries R."/>
            <person name="Martinez A.T."/>
            <person name="Klopp C."/>
            <person name="Pontarotti P."/>
            <person name="Henrissat B."/>
            <person name="Record E."/>
        </authorList>
    </citation>
    <scope>NUCLEOTIDE SEQUENCE [LARGE SCALE GENOMIC DNA]</scope>
    <source>
        <strain evidence="3">BRFM137</strain>
    </source>
</reference>
<protein>
    <recommendedName>
        <fullName evidence="2">Fungal-type protein kinase domain-containing protein</fullName>
    </recommendedName>
</protein>
<dbReference type="InterPro" id="IPR040976">
    <property type="entry name" value="Pkinase_fungal"/>
</dbReference>
<feature type="compositionally biased region" description="Polar residues" evidence="1">
    <location>
        <begin position="782"/>
        <end position="798"/>
    </location>
</feature>
<dbReference type="Pfam" id="PF17667">
    <property type="entry name" value="Pkinase_fungal"/>
    <property type="match status" value="1"/>
</dbReference>
<name>A0A060SPR8_PYCCI</name>
<dbReference type="SUPFAM" id="SSF56112">
    <property type="entry name" value="Protein kinase-like (PK-like)"/>
    <property type="match status" value="1"/>
</dbReference>
<dbReference type="OMA" id="HEGEECR"/>
<dbReference type="OrthoDB" id="2739517at2759"/>
<sequence length="798" mass="90212">MANNSFNATPPRLRPLSGIFSATQRPGVATLRRELRKTMIHKLLGLPYDEWMGAFLPANDTTVDDASFDGLFDKVPIGSGETEMYKPFVDAVNGAEPAILDRFVLAKTFDKTDKTDKDKKKADGGMYPRDSPAVAQERTDWASVEVFIECKSNLTCDPYDEDTLSGHPYANTKRDALGQIATYASSVFEFQHRTHHFSVVLLGSWARLARWDRSGVIFSSKFDYKQEPAKLVRFFWRVARASAEVRGHDTTATRVLPGSDDYELLQAWKAKEKTLADDDYVAKRFVKSLSGDRPWWRLTVSNKTHGSRDFLVGRPTFAAAGVVGRGTRGYIALSISDPARPLVYLKDCWRMVHDRSKLEGNILSDLNEKGVANIPTALYHGDVEGQLTVSQTYWKPKPDPHTPSAKEENPFAEVDDVAVEAVPSGSDSAGQSEDADPGEPEYVDAKQKQKQTKIHCRMKTHQHYRLVVKEVGIPLQEFPSGRVLVRVIADAITAHEDAYNKAEVMHRDVSIGNILIIPPNAKQGKKEYQGLLTDWELSKRRSDENAEPRHPDRTGTWQFMSVHTLSKPEAQVQIADELESFLHIMIYCAIRYLPHTCDDVGEFMYSFFDDGRLVEEAEYTCGYFKRSVMKEGQLHDLAGKRILFLRTPRPPKPKDRSTTTKKMTLQPHPIEGLIITLLQWFSARYRLLPLEVDDDDDWEVAPFPDDLADSDEEPSDQSKVVLRAEKINSHSAMRTLLTKAYDRTGDFWPGPGDRQRDQLDPNFNPHKPQKTREKRTAPDGQPQEQPSSKRIRSASSQT</sequence>
<gene>
    <name evidence="3" type="ORF">BN946_scf184924.g3</name>
</gene>
<dbReference type="GO" id="GO:0004672">
    <property type="term" value="F:protein kinase activity"/>
    <property type="evidence" value="ECO:0007669"/>
    <property type="project" value="InterPro"/>
</dbReference>
<dbReference type="PANTHER" id="PTHR38248">
    <property type="entry name" value="FUNK1 6"/>
    <property type="match status" value="1"/>
</dbReference>
<evidence type="ECO:0000256" key="1">
    <source>
        <dbReference type="SAM" id="MobiDB-lite"/>
    </source>
</evidence>
<dbReference type="EMBL" id="CCBP010000172">
    <property type="protein sequence ID" value="CDO74433.1"/>
    <property type="molecule type" value="Genomic_DNA"/>
</dbReference>
<feature type="region of interest" description="Disordered" evidence="1">
    <location>
        <begin position="742"/>
        <end position="798"/>
    </location>
</feature>